<dbReference type="Gene3D" id="3.40.50.12780">
    <property type="entry name" value="N-terminal domain of ligase-like"/>
    <property type="match status" value="1"/>
</dbReference>
<evidence type="ECO:0000259" key="2">
    <source>
        <dbReference type="Pfam" id="PF13193"/>
    </source>
</evidence>
<evidence type="ECO:0000313" key="3">
    <source>
        <dbReference type="EMBL" id="KAK7403707.1"/>
    </source>
</evidence>
<sequence length="209" mass="23269">MNDPGGKRATIGRVMPHTTAKVVDMNGNMLLRGQRGELCTSGYALQRGYWKNQEKTDEVMKRDESGLLWMHTGDEVIIDAEGYAHITGRIKDIIIRGGENIYPREIEERLITHDSVSEATVVGIKDEKYGEVVGCFLNLVKGSSKLTEIEVRKFVSEKLGRHKAPQFTFWIGDPGVGNDFPKTGSGKVKKHIMQNIGNELVGKRAVSKL</sequence>
<evidence type="ECO:0000259" key="1">
    <source>
        <dbReference type="Pfam" id="PF00501"/>
    </source>
</evidence>
<feature type="domain" description="AMP-dependent synthetase/ligase" evidence="1">
    <location>
        <begin position="7"/>
        <end position="50"/>
    </location>
</feature>
<accession>A0ABR1GP80</accession>
<gene>
    <name evidence="3" type="ORF">QQX98_010510</name>
</gene>
<dbReference type="SUPFAM" id="SSF56801">
    <property type="entry name" value="Acetyl-CoA synthetase-like"/>
    <property type="match status" value="1"/>
</dbReference>
<dbReference type="Pfam" id="PF13193">
    <property type="entry name" value="AMP-binding_C"/>
    <property type="match status" value="1"/>
</dbReference>
<dbReference type="PANTHER" id="PTHR43201">
    <property type="entry name" value="ACYL-COA SYNTHETASE"/>
    <property type="match status" value="1"/>
</dbReference>
<dbReference type="Pfam" id="PF00501">
    <property type="entry name" value="AMP-binding"/>
    <property type="match status" value="1"/>
</dbReference>
<evidence type="ECO:0000313" key="4">
    <source>
        <dbReference type="Proteomes" id="UP001498476"/>
    </source>
</evidence>
<dbReference type="PANTHER" id="PTHR43201:SF6">
    <property type="entry name" value="ACYL COA SYNTHETASE (EUROFUNG)"/>
    <property type="match status" value="1"/>
</dbReference>
<dbReference type="InterPro" id="IPR042099">
    <property type="entry name" value="ANL_N_sf"/>
</dbReference>
<proteinExistence type="predicted"/>
<organism evidence="3 4">
    <name type="scientific">Neonectria punicea</name>
    <dbReference type="NCBI Taxonomy" id="979145"/>
    <lineage>
        <taxon>Eukaryota</taxon>
        <taxon>Fungi</taxon>
        <taxon>Dikarya</taxon>
        <taxon>Ascomycota</taxon>
        <taxon>Pezizomycotina</taxon>
        <taxon>Sordariomycetes</taxon>
        <taxon>Hypocreomycetidae</taxon>
        <taxon>Hypocreales</taxon>
        <taxon>Nectriaceae</taxon>
        <taxon>Neonectria</taxon>
    </lineage>
</organism>
<dbReference type="InterPro" id="IPR045851">
    <property type="entry name" value="AMP-bd_C_sf"/>
</dbReference>
<dbReference type="InterPro" id="IPR000873">
    <property type="entry name" value="AMP-dep_synth/lig_dom"/>
</dbReference>
<dbReference type="Proteomes" id="UP001498476">
    <property type="component" value="Unassembled WGS sequence"/>
</dbReference>
<protein>
    <submittedName>
        <fullName evidence="3">Uncharacterized protein</fullName>
    </submittedName>
</protein>
<feature type="domain" description="AMP-binding enzyme C-terminal" evidence="2">
    <location>
        <begin position="105"/>
        <end position="187"/>
    </location>
</feature>
<dbReference type="Gene3D" id="3.30.300.30">
    <property type="match status" value="1"/>
</dbReference>
<comment type="caution">
    <text evidence="3">The sequence shown here is derived from an EMBL/GenBank/DDBJ whole genome shotgun (WGS) entry which is preliminary data.</text>
</comment>
<name>A0ABR1GP80_9HYPO</name>
<keyword evidence="4" id="KW-1185">Reference proteome</keyword>
<dbReference type="EMBL" id="JAZAVJ010000233">
    <property type="protein sequence ID" value="KAK7403707.1"/>
    <property type="molecule type" value="Genomic_DNA"/>
</dbReference>
<reference evidence="3 4" key="1">
    <citation type="journal article" date="2025" name="Microbiol. Resour. Announc.">
        <title>Draft genome sequences for Neonectria magnoliae and Neonectria punicea, canker pathogens of Liriodendron tulipifera and Acer saccharum in West Virginia.</title>
        <authorList>
            <person name="Petronek H.M."/>
            <person name="Kasson M.T."/>
            <person name="Metheny A.M."/>
            <person name="Stauder C.M."/>
            <person name="Lovett B."/>
            <person name="Lynch S.C."/>
            <person name="Garnas J.R."/>
            <person name="Kasson L.R."/>
            <person name="Stajich J.E."/>
        </authorList>
    </citation>
    <scope>NUCLEOTIDE SEQUENCE [LARGE SCALE GENOMIC DNA]</scope>
    <source>
        <strain evidence="3 4">NRRL 64653</strain>
    </source>
</reference>
<dbReference type="InterPro" id="IPR025110">
    <property type="entry name" value="AMP-bd_C"/>
</dbReference>